<keyword evidence="10" id="KW-0067">ATP-binding</keyword>
<dbReference type="PRINTS" id="PR00344">
    <property type="entry name" value="BCTRLSENSOR"/>
</dbReference>
<dbReference type="EC" id="2.7.13.3" evidence="3"/>
<dbReference type="PANTHER" id="PTHR45528">
    <property type="entry name" value="SENSOR HISTIDINE KINASE CPXA"/>
    <property type="match status" value="1"/>
</dbReference>
<feature type="transmembrane region" description="Helical" evidence="14">
    <location>
        <begin position="20"/>
        <end position="38"/>
    </location>
</feature>
<comment type="subcellular location">
    <subcellularLocation>
        <location evidence="2">Cell membrane</location>
        <topology evidence="2">Multi-pass membrane protein</topology>
    </subcellularLocation>
</comment>
<evidence type="ECO:0000256" key="10">
    <source>
        <dbReference type="ARBA" id="ARBA00022840"/>
    </source>
</evidence>
<dbReference type="SMART" id="SM00304">
    <property type="entry name" value="HAMP"/>
    <property type="match status" value="1"/>
</dbReference>
<evidence type="ECO:0000259" key="16">
    <source>
        <dbReference type="PROSITE" id="PS50885"/>
    </source>
</evidence>
<dbReference type="Gene3D" id="6.10.340.10">
    <property type="match status" value="1"/>
</dbReference>
<dbReference type="InterPro" id="IPR003661">
    <property type="entry name" value="HisK_dim/P_dom"/>
</dbReference>
<evidence type="ECO:0000256" key="4">
    <source>
        <dbReference type="ARBA" id="ARBA00022475"/>
    </source>
</evidence>
<dbReference type="SMART" id="SM00387">
    <property type="entry name" value="HATPase_c"/>
    <property type="match status" value="1"/>
</dbReference>
<dbReference type="Pfam" id="PF00672">
    <property type="entry name" value="HAMP"/>
    <property type="match status" value="1"/>
</dbReference>
<dbReference type="PANTHER" id="PTHR45528:SF1">
    <property type="entry name" value="SENSOR HISTIDINE KINASE CPXA"/>
    <property type="match status" value="1"/>
</dbReference>
<keyword evidence="12" id="KW-0902">Two-component regulatory system</keyword>
<feature type="domain" description="Histidine kinase" evidence="15">
    <location>
        <begin position="256"/>
        <end position="471"/>
    </location>
</feature>
<dbReference type="SUPFAM" id="SSF55874">
    <property type="entry name" value="ATPase domain of HSP90 chaperone/DNA topoisomerase II/histidine kinase"/>
    <property type="match status" value="1"/>
</dbReference>
<sequence length="471" mass="54268">MRLWKNRNKRPLQTSLAFDFFRFLLIVVFIACCAYMFIQLDISNQLKEYQLADPDLEVEASVYLSDMESGPETKKLLDSGGWLELLDIDKSIVKVIGSKKDEVNRYTEEQLFTLLENGVNDPYYSSLTRYQDADSTYWLLLKIPRDRINITVNSFPFMSQLSEPLALYIMLGIIFILILILGYSYTVARRIQKPLKTISEGLNEMIRGNYNTRIEVDAEEEFKQMGEKFNYMADMIEKTTEDKRLAEESKQQMIMDLSHDLKTPITTIQGYAQALYEGRVDDAERQRKYLTYIYNKSTQVTKLILNMVELLKTDSPDFLLKTDRYELGDFLREVIADTYGEIEKKSFNLQFQVPNHAVYARFDPELLARVVHNIISNALMYNNNGTLLRIEVIPQEEFVMIEIADNGVGIPNELQTTIFNPFVRGDKARTATGGTGLGLAIAMKNTERMGGRLTLSSNDKEMTVFKIEIPK</sequence>
<dbReference type="PROSITE" id="PS50885">
    <property type="entry name" value="HAMP"/>
    <property type="match status" value="1"/>
</dbReference>
<name>A0ABY7X350_9BACL</name>
<dbReference type="CDD" id="cd00075">
    <property type="entry name" value="HATPase"/>
    <property type="match status" value="1"/>
</dbReference>
<dbReference type="CDD" id="cd06225">
    <property type="entry name" value="HAMP"/>
    <property type="match status" value="1"/>
</dbReference>
<evidence type="ECO:0000256" key="5">
    <source>
        <dbReference type="ARBA" id="ARBA00022553"/>
    </source>
</evidence>
<dbReference type="InterPro" id="IPR036890">
    <property type="entry name" value="HATPase_C_sf"/>
</dbReference>
<dbReference type="InterPro" id="IPR005467">
    <property type="entry name" value="His_kinase_dom"/>
</dbReference>
<reference evidence="17 18" key="1">
    <citation type="submission" date="2023-02" db="EMBL/GenBank/DDBJ databases">
        <title>Pathogen: clinical or host-associated sample.</title>
        <authorList>
            <person name="Hergert J."/>
            <person name="Casey R."/>
            <person name="Wagner J."/>
            <person name="Young E.L."/>
            <person name="Oakeson K.F."/>
        </authorList>
    </citation>
    <scope>NUCLEOTIDE SEQUENCE [LARGE SCALE GENOMIC DNA]</scope>
    <source>
        <strain evidence="17 18">2022CK-00829</strain>
    </source>
</reference>
<evidence type="ECO:0000256" key="9">
    <source>
        <dbReference type="ARBA" id="ARBA00022777"/>
    </source>
</evidence>
<evidence type="ECO:0000256" key="2">
    <source>
        <dbReference type="ARBA" id="ARBA00004651"/>
    </source>
</evidence>
<protein>
    <recommendedName>
        <fullName evidence="3">histidine kinase</fullName>
        <ecNumber evidence="3">2.7.13.3</ecNumber>
    </recommendedName>
</protein>
<evidence type="ECO:0000259" key="15">
    <source>
        <dbReference type="PROSITE" id="PS50109"/>
    </source>
</evidence>
<evidence type="ECO:0000256" key="6">
    <source>
        <dbReference type="ARBA" id="ARBA00022679"/>
    </source>
</evidence>
<dbReference type="Proteomes" id="UP001221519">
    <property type="component" value="Chromosome"/>
</dbReference>
<dbReference type="Pfam" id="PF02518">
    <property type="entry name" value="HATPase_c"/>
    <property type="match status" value="1"/>
</dbReference>
<keyword evidence="11 14" id="KW-1133">Transmembrane helix</keyword>
<proteinExistence type="predicted"/>
<evidence type="ECO:0000256" key="1">
    <source>
        <dbReference type="ARBA" id="ARBA00000085"/>
    </source>
</evidence>
<evidence type="ECO:0000256" key="14">
    <source>
        <dbReference type="SAM" id="Phobius"/>
    </source>
</evidence>
<keyword evidence="4" id="KW-1003">Cell membrane</keyword>
<accession>A0ABY7X350</accession>
<feature type="transmembrane region" description="Helical" evidence="14">
    <location>
        <begin position="165"/>
        <end position="186"/>
    </location>
</feature>
<keyword evidence="13 14" id="KW-0472">Membrane</keyword>
<keyword evidence="9 17" id="KW-0418">Kinase</keyword>
<dbReference type="Gene3D" id="3.30.565.10">
    <property type="entry name" value="Histidine kinase-like ATPase, C-terminal domain"/>
    <property type="match status" value="1"/>
</dbReference>
<dbReference type="RefSeq" id="WP_274337191.1">
    <property type="nucleotide sequence ID" value="NZ_CP118106.1"/>
</dbReference>
<comment type="catalytic activity">
    <reaction evidence="1">
        <text>ATP + protein L-histidine = ADP + protein N-phospho-L-histidine.</text>
        <dbReference type="EC" id="2.7.13.3"/>
    </reaction>
</comment>
<feature type="domain" description="HAMP" evidence="16">
    <location>
        <begin position="189"/>
        <end position="241"/>
    </location>
</feature>
<keyword evidence="8" id="KW-0547">Nucleotide-binding</keyword>
<evidence type="ECO:0000313" key="17">
    <source>
        <dbReference type="EMBL" id="WDI00278.1"/>
    </source>
</evidence>
<dbReference type="SUPFAM" id="SSF47384">
    <property type="entry name" value="Homodimeric domain of signal transducing histidine kinase"/>
    <property type="match status" value="1"/>
</dbReference>
<evidence type="ECO:0000256" key="12">
    <source>
        <dbReference type="ARBA" id="ARBA00023012"/>
    </source>
</evidence>
<dbReference type="Pfam" id="PF00512">
    <property type="entry name" value="HisKA"/>
    <property type="match status" value="1"/>
</dbReference>
<dbReference type="EMBL" id="CP118108">
    <property type="protein sequence ID" value="WDI00278.1"/>
    <property type="molecule type" value="Genomic_DNA"/>
</dbReference>
<organism evidence="17 18">
    <name type="scientific">Paenibacillus urinalis</name>
    <dbReference type="NCBI Taxonomy" id="521520"/>
    <lineage>
        <taxon>Bacteria</taxon>
        <taxon>Bacillati</taxon>
        <taxon>Bacillota</taxon>
        <taxon>Bacilli</taxon>
        <taxon>Bacillales</taxon>
        <taxon>Paenibacillaceae</taxon>
        <taxon>Paenibacillus</taxon>
    </lineage>
</organism>
<keyword evidence="7 14" id="KW-0812">Transmembrane</keyword>
<dbReference type="Gene3D" id="1.10.287.130">
    <property type="match status" value="1"/>
</dbReference>
<dbReference type="PROSITE" id="PS50109">
    <property type="entry name" value="HIS_KIN"/>
    <property type="match status" value="1"/>
</dbReference>
<dbReference type="InterPro" id="IPR036097">
    <property type="entry name" value="HisK_dim/P_sf"/>
</dbReference>
<dbReference type="GO" id="GO:0016301">
    <property type="term" value="F:kinase activity"/>
    <property type="evidence" value="ECO:0007669"/>
    <property type="project" value="UniProtKB-KW"/>
</dbReference>
<evidence type="ECO:0000256" key="13">
    <source>
        <dbReference type="ARBA" id="ARBA00023136"/>
    </source>
</evidence>
<keyword evidence="6" id="KW-0808">Transferase</keyword>
<gene>
    <name evidence="17" type="ORF">PUW25_13255</name>
</gene>
<dbReference type="CDD" id="cd00082">
    <property type="entry name" value="HisKA"/>
    <property type="match status" value="1"/>
</dbReference>
<evidence type="ECO:0000256" key="8">
    <source>
        <dbReference type="ARBA" id="ARBA00022741"/>
    </source>
</evidence>
<evidence type="ECO:0000313" key="18">
    <source>
        <dbReference type="Proteomes" id="UP001221519"/>
    </source>
</evidence>
<keyword evidence="18" id="KW-1185">Reference proteome</keyword>
<dbReference type="InterPro" id="IPR003594">
    <property type="entry name" value="HATPase_dom"/>
</dbReference>
<dbReference type="InterPro" id="IPR004358">
    <property type="entry name" value="Sig_transdc_His_kin-like_C"/>
</dbReference>
<evidence type="ECO:0000256" key="3">
    <source>
        <dbReference type="ARBA" id="ARBA00012438"/>
    </source>
</evidence>
<evidence type="ECO:0000256" key="7">
    <source>
        <dbReference type="ARBA" id="ARBA00022692"/>
    </source>
</evidence>
<dbReference type="InterPro" id="IPR050398">
    <property type="entry name" value="HssS/ArlS-like"/>
</dbReference>
<dbReference type="SMART" id="SM00388">
    <property type="entry name" value="HisKA"/>
    <property type="match status" value="1"/>
</dbReference>
<keyword evidence="5" id="KW-0597">Phosphoprotein</keyword>
<evidence type="ECO:0000256" key="11">
    <source>
        <dbReference type="ARBA" id="ARBA00022989"/>
    </source>
</evidence>
<dbReference type="InterPro" id="IPR003660">
    <property type="entry name" value="HAMP_dom"/>
</dbReference>
<dbReference type="SUPFAM" id="SSF158472">
    <property type="entry name" value="HAMP domain-like"/>
    <property type="match status" value="1"/>
</dbReference>